<dbReference type="SUPFAM" id="SSF54292">
    <property type="entry name" value="2Fe-2S ferredoxin-like"/>
    <property type="match status" value="1"/>
</dbReference>
<dbReference type="PANTHER" id="PTHR45331:SF1">
    <property type="entry name" value="ALDEHYDE OXIDOREDUCTASE IRON-SULFUR-BINDING SUBUNIT PAOA"/>
    <property type="match status" value="1"/>
</dbReference>
<dbReference type="Gene3D" id="1.10.150.120">
    <property type="entry name" value="[2Fe-2S]-binding domain"/>
    <property type="match status" value="1"/>
</dbReference>
<evidence type="ECO:0000256" key="3">
    <source>
        <dbReference type="ARBA" id="ARBA00023004"/>
    </source>
</evidence>
<feature type="region of interest" description="Disordered" evidence="4">
    <location>
        <begin position="169"/>
        <end position="192"/>
    </location>
</feature>
<dbReference type="Pfam" id="PF00111">
    <property type="entry name" value="Fer2"/>
    <property type="match status" value="1"/>
</dbReference>
<evidence type="ECO:0000259" key="5">
    <source>
        <dbReference type="PROSITE" id="PS51085"/>
    </source>
</evidence>
<proteinExistence type="predicted"/>
<dbReference type="InterPro" id="IPR036884">
    <property type="entry name" value="2Fe-2S-bd_dom_sf"/>
</dbReference>
<dbReference type="InterPro" id="IPR052914">
    <property type="entry name" value="Aldehyde_Oxdr_Iron-Sulfur"/>
</dbReference>
<protein>
    <submittedName>
        <fullName evidence="6">2Fe-2S iron-sulfur cluster-binding protein</fullName>
    </submittedName>
</protein>
<dbReference type="InterPro" id="IPR001041">
    <property type="entry name" value="2Fe-2S_ferredoxin-type"/>
</dbReference>
<dbReference type="PANTHER" id="PTHR45331">
    <property type="entry name" value="OXIDOREDUCTASE, IRON-SULPHUR BINDING SUBUNIT-RELATED-RELATED"/>
    <property type="match status" value="1"/>
</dbReference>
<dbReference type="SUPFAM" id="SSF47741">
    <property type="entry name" value="CO dehydrogenase ISP C-domain like"/>
    <property type="match status" value="1"/>
</dbReference>
<sequence>METDVTLTVDGTPRSVTVDTRTTLLDALRERLGVHTVKKGCDHGQCGSCTVLLDGRRHLTCLTLAVAQDGAEVVTAAGLGDGDALHPVQEAFLAHDGYQCGYCTPGQVCSAVGMLDEVKQGHPSHVTADLEEAVDLADDATDEEIRERMSGNLCRCGAYRGIVDAIRESAGLPPRQRPADEQAGRTGQGARA</sequence>
<evidence type="ECO:0000256" key="1">
    <source>
        <dbReference type="ARBA" id="ARBA00022723"/>
    </source>
</evidence>
<evidence type="ECO:0000313" key="7">
    <source>
        <dbReference type="Proteomes" id="UP001501612"/>
    </source>
</evidence>
<dbReference type="Pfam" id="PF01799">
    <property type="entry name" value="Fer2_2"/>
    <property type="match status" value="1"/>
</dbReference>
<dbReference type="InterPro" id="IPR012675">
    <property type="entry name" value="Beta-grasp_dom_sf"/>
</dbReference>
<dbReference type="Gene3D" id="3.10.20.30">
    <property type="match status" value="1"/>
</dbReference>
<gene>
    <name evidence="6" type="ORF">GCM10009737_00050</name>
</gene>
<accession>A0ABN2NUF3</accession>
<keyword evidence="1" id="KW-0479">Metal-binding</keyword>
<comment type="caution">
    <text evidence="6">The sequence shown here is derived from an EMBL/GenBank/DDBJ whole genome shotgun (WGS) entry which is preliminary data.</text>
</comment>
<dbReference type="InterPro" id="IPR006058">
    <property type="entry name" value="2Fe2S_fd_BS"/>
</dbReference>
<keyword evidence="2" id="KW-0560">Oxidoreductase</keyword>
<organism evidence="6 7">
    <name type="scientific">Nocardioides lentus</name>
    <dbReference type="NCBI Taxonomy" id="338077"/>
    <lineage>
        <taxon>Bacteria</taxon>
        <taxon>Bacillati</taxon>
        <taxon>Actinomycetota</taxon>
        <taxon>Actinomycetes</taxon>
        <taxon>Propionibacteriales</taxon>
        <taxon>Nocardioidaceae</taxon>
        <taxon>Nocardioides</taxon>
    </lineage>
</organism>
<evidence type="ECO:0000256" key="2">
    <source>
        <dbReference type="ARBA" id="ARBA00023002"/>
    </source>
</evidence>
<dbReference type="CDD" id="cd00207">
    <property type="entry name" value="fer2"/>
    <property type="match status" value="1"/>
</dbReference>
<dbReference type="Proteomes" id="UP001501612">
    <property type="component" value="Unassembled WGS sequence"/>
</dbReference>
<dbReference type="InterPro" id="IPR036010">
    <property type="entry name" value="2Fe-2S_ferredoxin-like_sf"/>
</dbReference>
<dbReference type="EMBL" id="BAAAMY010000001">
    <property type="protein sequence ID" value="GAA1903442.1"/>
    <property type="molecule type" value="Genomic_DNA"/>
</dbReference>
<reference evidence="6 7" key="1">
    <citation type="journal article" date="2019" name="Int. J. Syst. Evol. Microbiol.">
        <title>The Global Catalogue of Microorganisms (GCM) 10K type strain sequencing project: providing services to taxonomists for standard genome sequencing and annotation.</title>
        <authorList>
            <consortium name="The Broad Institute Genomics Platform"/>
            <consortium name="The Broad Institute Genome Sequencing Center for Infectious Disease"/>
            <person name="Wu L."/>
            <person name="Ma J."/>
        </authorList>
    </citation>
    <scope>NUCLEOTIDE SEQUENCE [LARGE SCALE GENOMIC DNA]</scope>
    <source>
        <strain evidence="6 7">JCM 14046</strain>
    </source>
</reference>
<evidence type="ECO:0000256" key="4">
    <source>
        <dbReference type="SAM" id="MobiDB-lite"/>
    </source>
</evidence>
<name>A0ABN2NUF3_9ACTN</name>
<dbReference type="PROSITE" id="PS00197">
    <property type="entry name" value="2FE2S_FER_1"/>
    <property type="match status" value="1"/>
</dbReference>
<dbReference type="RefSeq" id="WP_344001912.1">
    <property type="nucleotide sequence ID" value="NZ_BAAAMY010000001.1"/>
</dbReference>
<feature type="domain" description="2Fe-2S ferredoxin-type" evidence="5">
    <location>
        <begin position="3"/>
        <end position="79"/>
    </location>
</feature>
<dbReference type="PROSITE" id="PS51085">
    <property type="entry name" value="2FE2S_FER_2"/>
    <property type="match status" value="1"/>
</dbReference>
<dbReference type="InterPro" id="IPR002888">
    <property type="entry name" value="2Fe-2S-bd"/>
</dbReference>
<keyword evidence="7" id="KW-1185">Reference proteome</keyword>
<keyword evidence="3" id="KW-0408">Iron</keyword>
<evidence type="ECO:0000313" key="6">
    <source>
        <dbReference type="EMBL" id="GAA1903442.1"/>
    </source>
</evidence>